<comment type="subunit">
    <text evidence="5">Binds ribosomal protein uS19.</text>
</comment>
<dbReference type="GO" id="GO:0006364">
    <property type="term" value="P:rRNA processing"/>
    <property type="evidence" value="ECO:0007669"/>
    <property type="project" value="UniProtKB-UniRule"/>
</dbReference>
<dbReference type="GO" id="GO:0005840">
    <property type="term" value="C:ribosome"/>
    <property type="evidence" value="ECO:0007669"/>
    <property type="project" value="InterPro"/>
</dbReference>
<dbReference type="InterPro" id="IPR056792">
    <property type="entry name" value="PRC_RimM"/>
</dbReference>
<comment type="subcellular location">
    <subcellularLocation>
        <location evidence="5">Cytoplasm</location>
    </subcellularLocation>
</comment>
<dbReference type="STRING" id="1913578.LPB140_08240"/>
<proteinExistence type="inferred from homology"/>
<dbReference type="Pfam" id="PF01782">
    <property type="entry name" value="RimM"/>
    <property type="match status" value="1"/>
</dbReference>
<keyword evidence="1 5" id="KW-0963">Cytoplasm</keyword>
<evidence type="ECO:0000256" key="3">
    <source>
        <dbReference type="ARBA" id="ARBA00022552"/>
    </source>
</evidence>
<dbReference type="RefSeq" id="WP_072559426.1">
    <property type="nucleotide sequence ID" value="NZ_CP018154.1"/>
</dbReference>
<dbReference type="GO" id="GO:0043022">
    <property type="term" value="F:ribosome binding"/>
    <property type="evidence" value="ECO:0007669"/>
    <property type="project" value="InterPro"/>
</dbReference>
<dbReference type="GO" id="GO:0005737">
    <property type="term" value="C:cytoplasm"/>
    <property type="evidence" value="ECO:0007669"/>
    <property type="project" value="UniProtKB-SubCell"/>
</dbReference>
<comment type="function">
    <text evidence="5">An accessory protein needed during the final step in the assembly of 30S ribosomal subunit, possibly for assembly of the head region. Essential for efficient processing of 16S rRNA. May be needed both before and after RbfA during the maturation of 16S rRNA. It has affinity for free ribosomal 30S subunits but not for 70S ribosomes.</text>
</comment>
<dbReference type="InterPro" id="IPR011961">
    <property type="entry name" value="RimM"/>
</dbReference>
<dbReference type="KEGG" id="sphl:LPB140_08240"/>
<evidence type="ECO:0000259" key="7">
    <source>
        <dbReference type="Pfam" id="PF24986"/>
    </source>
</evidence>
<dbReference type="InterPro" id="IPR009000">
    <property type="entry name" value="Transl_B-barrel_sf"/>
</dbReference>
<evidence type="ECO:0000313" key="9">
    <source>
        <dbReference type="Proteomes" id="UP000242561"/>
    </source>
</evidence>
<feature type="domain" description="RimM N-terminal" evidence="6">
    <location>
        <begin position="2"/>
        <end position="76"/>
    </location>
</feature>
<evidence type="ECO:0000256" key="4">
    <source>
        <dbReference type="ARBA" id="ARBA00023186"/>
    </source>
</evidence>
<organism evidence="8 9">
    <name type="scientific">Sphingorhabdus lutea</name>
    <dbReference type="NCBI Taxonomy" id="1913578"/>
    <lineage>
        <taxon>Bacteria</taxon>
        <taxon>Pseudomonadati</taxon>
        <taxon>Pseudomonadota</taxon>
        <taxon>Alphaproteobacteria</taxon>
        <taxon>Sphingomonadales</taxon>
        <taxon>Sphingomonadaceae</taxon>
        <taxon>Sphingorhabdus</taxon>
    </lineage>
</organism>
<sequence length="154" mass="17020">MLAAITGAHGVTGEVRLKIFAKDLASLKKYKKFNDGALTLKKIRPHKIGAVARFEEITDRNMAEAARSTQLLVPHEELPELSEDEFYYKDLIGAPCVSDTGEPLGKCIGVENFGAGDIIEIQRENGKKFMVPMNKDSVLEFPNPIIISSIFIDI</sequence>
<comment type="similarity">
    <text evidence="5">Belongs to the RimM family.</text>
</comment>
<evidence type="ECO:0000256" key="5">
    <source>
        <dbReference type="HAMAP-Rule" id="MF_00014"/>
    </source>
</evidence>
<evidence type="ECO:0000313" key="8">
    <source>
        <dbReference type="EMBL" id="APG62777.1"/>
    </source>
</evidence>
<dbReference type="InterPro" id="IPR011033">
    <property type="entry name" value="PRC_barrel-like_sf"/>
</dbReference>
<dbReference type="EMBL" id="CP018154">
    <property type="protein sequence ID" value="APG62777.1"/>
    <property type="molecule type" value="Genomic_DNA"/>
</dbReference>
<keyword evidence="2 5" id="KW-0690">Ribosome biogenesis</keyword>
<accession>A0A1L3JCA1</accession>
<dbReference type="HAMAP" id="MF_00014">
    <property type="entry name" value="Ribosome_mat_RimM"/>
    <property type="match status" value="1"/>
</dbReference>
<protein>
    <recommendedName>
        <fullName evidence="5">Ribosome maturation factor RimM</fullName>
    </recommendedName>
</protein>
<reference evidence="8 9" key="1">
    <citation type="submission" date="2016-11" db="EMBL/GenBank/DDBJ databases">
        <title>Sphingorhabdus sp. LPB0140, isolated from marine environment.</title>
        <authorList>
            <person name="Kim E."/>
            <person name="Yi H."/>
        </authorList>
    </citation>
    <scope>NUCLEOTIDE SEQUENCE [LARGE SCALE GENOMIC DNA]</scope>
    <source>
        <strain evidence="8 9">LPB0140</strain>
    </source>
</reference>
<evidence type="ECO:0000256" key="2">
    <source>
        <dbReference type="ARBA" id="ARBA00022517"/>
    </source>
</evidence>
<dbReference type="NCBIfam" id="TIGR02273">
    <property type="entry name" value="16S_RimM"/>
    <property type="match status" value="1"/>
</dbReference>
<dbReference type="Pfam" id="PF24986">
    <property type="entry name" value="PRC_RimM"/>
    <property type="match status" value="1"/>
</dbReference>
<keyword evidence="9" id="KW-1185">Reference proteome</keyword>
<keyword evidence="4 5" id="KW-0143">Chaperone</keyword>
<dbReference type="SUPFAM" id="SSF50447">
    <property type="entry name" value="Translation proteins"/>
    <property type="match status" value="1"/>
</dbReference>
<name>A0A1L3JCA1_9SPHN</name>
<dbReference type="InterPro" id="IPR002676">
    <property type="entry name" value="RimM_N"/>
</dbReference>
<dbReference type="Gene3D" id="2.30.30.240">
    <property type="entry name" value="PRC-barrel domain"/>
    <property type="match status" value="1"/>
</dbReference>
<dbReference type="AlphaFoldDB" id="A0A1L3JCA1"/>
<keyword evidence="3 5" id="KW-0698">rRNA processing</keyword>
<comment type="domain">
    <text evidence="5">The PRC barrel domain binds ribosomal protein uS19.</text>
</comment>
<dbReference type="Proteomes" id="UP000242561">
    <property type="component" value="Chromosome"/>
</dbReference>
<dbReference type="GO" id="GO:0042274">
    <property type="term" value="P:ribosomal small subunit biogenesis"/>
    <property type="evidence" value="ECO:0007669"/>
    <property type="project" value="UniProtKB-UniRule"/>
</dbReference>
<dbReference type="SUPFAM" id="SSF50346">
    <property type="entry name" value="PRC-barrel domain"/>
    <property type="match status" value="1"/>
</dbReference>
<dbReference type="OrthoDB" id="9788191at2"/>
<dbReference type="PANTHER" id="PTHR33692:SF1">
    <property type="entry name" value="RIBOSOME MATURATION FACTOR RIMM"/>
    <property type="match status" value="1"/>
</dbReference>
<gene>
    <name evidence="5" type="primary">rimM</name>
    <name evidence="8" type="ORF">LPB140_08240</name>
</gene>
<dbReference type="Gene3D" id="2.40.30.60">
    <property type="entry name" value="RimM"/>
    <property type="match status" value="1"/>
</dbReference>
<evidence type="ECO:0000256" key="1">
    <source>
        <dbReference type="ARBA" id="ARBA00022490"/>
    </source>
</evidence>
<dbReference type="InterPro" id="IPR036976">
    <property type="entry name" value="RimM_N_sf"/>
</dbReference>
<feature type="domain" description="Ribosome maturation factor RimM PRC barrel" evidence="7">
    <location>
        <begin position="89"/>
        <end position="138"/>
    </location>
</feature>
<evidence type="ECO:0000259" key="6">
    <source>
        <dbReference type="Pfam" id="PF01782"/>
    </source>
</evidence>
<dbReference type="PANTHER" id="PTHR33692">
    <property type="entry name" value="RIBOSOME MATURATION FACTOR RIMM"/>
    <property type="match status" value="1"/>
</dbReference>